<accession>A0A7G9REJ7</accession>
<evidence type="ECO:0000313" key="1">
    <source>
        <dbReference type="EMBL" id="QNN54022.1"/>
    </source>
</evidence>
<dbReference type="KEGG" id="nmes:H9L09_06485"/>
<organism evidence="1 2">
    <name type="scientific">Nocardioides mesophilus</name>
    <dbReference type="NCBI Taxonomy" id="433659"/>
    <lineage>
        <taxon>Bacteria</taxon>
        <taxon>Bacillati</taxon>
        <taxon>Actinomycetota</taxon>
        <taxon>Actinomycetes</taxon>
        <taxon>Propionibacteriales</taxon>
        <taxon>Nocardioidaceae</taxon>
        <taxon>Nocardioides</taxon>
    </lineage>
</organism>
<gene>
    <name evidence="1" type="ORF">H9L09_06485</name>
</gene>
<evidence type="ECO:0000313" key="2">
    <source>
        <dbReference type="Proteomes" id="UP000515947"/>
    </source>
</evidence>
<name>A0A7G9REJ7_9ACTN</name>
<sequence>MTESSGSTRTRQRSVPPWALLLVALLALALGVAIGRAPFFWPRDPEVAVGEATLANKHNWLTIVRSDDLDGVVAFDARSVAWVDDDGVYSDGFGDQEPPCLRVNRPARVEISYLDLDSGAVVTQVRCLPAA</sequence>
<keyword evidence="2" id="KW-1185">Reference proteome</keyword>
<dbReference type="AlphaFoldDB" id="A0A7G9REJ7"/>
<dbReference type="Proteomes" id="UP000515947">
    <property type="component" value="Chromosome"/>
</dbReference>
<dbReference type="RefSeq" id="WP_187579864.1">
    <property type="nucleotide sequence ID" value="NZ_CP060713.1"/>
</dbReference>
<reference evidence="1 2" key="1">
    <citation type="submission" date="2020-08" db="EMBL/GenBank/DDBJ databases">
        <title>Genome sequence of Nocardioides mesophilus KACC 16243T.</title>
        <authorList>
            <person name="Hyun D.-W."/>
            <person name="Bae J.-W."/>
        </authorList>
    </citation>
    <scope>NUCLEOTIDE SEQUENCE [LARGE SCALE GENOMIC DNA]</scope>
    <source>
        <strain evidence="1 2">KACC 16243</strain>
    </source>
</reference>
<protein>
    <submittedName>
        <fullName evidence="1">Uncharacterized protein</fullName>
    </submittedName>
</protein>
<proteinExistence type="predicted"/>
<dbReference type="EMBL" id="CP060713">
    <property type="protein sequence ID" value="QNN54022.1"/>
    <property type="molecule type" value="Genomic_DNA"/>
</dbReference>